<evidence type="ECO:0000256" key="3">
    <source>
        <dbReference type="ARBA" id="ARBA00022692"/>
    </source>
</evidence>
<organism evidence="7">
    <name type="scientific">Nitratidesulfovibrio vulgaris (strain DSM 19637 / Miyazaki F)</name>
    <name type="common">Desulfovibrio vulgaris</name>
    <dbReference type="NCBI Taxonomy" id="883"/>
    <lineage>
        <taxon>Bacteria</taxon>
        <taxon>Pseudomonadati</taxon>
        <taxon>Thermodesulfobacteriota</taxon>
        <taxon>Desulfovibrionia</taxon>
        <taxon>Desulfovibrionales</taxon>
        <taxon>Desulfovibrionaceae</taxon>
        <taxon>Nitratidesulfovibrio</taxon>
    </lineage>
</organism>
<dbReference type="EMBL" id="CP001197">
    <property type="protein sequence ID" value="ACL09965.1"/>
    <property type="molecule type" value="Genomic_DNA"/>
</dbReference>
<dbReference type="KEGG" id="dvm:DvMF_3028"/>
<gene>
    <name evidence="7" type="ordered locus">DvMF_3028</name>
</gene>
<feature type="transmembrane region" description="Helical" evidence="6">
    <location>
        <begin position="37"/>
        <end position="57"/>
    </location>
</feature>
<dbReference type="eggNOG" id="COG1079">
    <property type="taxonomic scope" value="Bacteria"/>
</dbReference>
<evidence type="ECO:0000256" key="2">
    <source>
        <dbReference type="ARBA" id="ARBA00022475"/>
    </source>
</evidence>
<comment type="subcellular location">
    <subcellularLocation>
        <location evidence="1">Cell membrane</location>
        <topology evidence="1">Multi-pass membrane protein</topology>
    </subcellularLocation>
</comment>
<evidence type="ECO:0000256" key="6">
    <source>
        <dbReference type="SAM" id="Phobius"/>
    </source>
</evidence>
<dbReference type="Pfam" id="PF02653">
    <property type="entry name" value="BPD_transp_2"/>
    <property type="match status" value="1"/>
</dbReference>
<evidence type="ECO:0000313" key="7">
    <source>
        <dbReference type="EMBL" id="ACL09965.1"/>
    </source>
</evidence>
<protein>
    <submittedName>
        <fullName evidence="7">Inner-membrane translocator</fullName>
    </submittedName>
</protein>
<evidence type="ECO:0000256" key="1">
    <source>
        <dbReference type="ARBA" id="ARBA00004651"/>
    </source>
</evidence>
<dbReference type="PANTHER" id="PTHR43370">
    <property type="entry name" value="SUGAR ABC TRANSPORTER INTEGRAL MEMBRANE PROTEIN-RELATED"/>
    <property type="match status" value="1"/>
</dbReference>
<proteinExistence type="predicted"/>
<keyword evidence="3 6" id="KW-0812">Transmembrane</keyword>
<keyword evidence="2" id="KW-1003">Cell membrane</keyword>
<dbReference type="PANTHER" id="PTHR43370:SF2">
    <property type="entry name" value="ABC TRANSPORTER PERMEASE PROTEIN"/>
    <property type="match status" value="1"/>
</dbReference>
<feature type="transmembrane region" description="Helical" evidence="6">
    <location>
        <begin position="226"/>
        <end position="250"/>
    </location>
</feature>
<dbReference type="GO" id="GO:0022857">
    <property type="term" value="F:transmembrane transporter activity"/>
    <property type="evidence" value="ECO:0007669"/>
    <property type="project" value="InterPro"/>
</dbReference>
<keyword evidence="4 6" id="KW-1133">Transmembrane helix</keyword>
<dbReference type="InterPro" id="IPR001851">
    <property type="entry name" value="ABC_transp_permease"/>
</dbReference>
<reference evidence="7" key="1">
    <citation type="submission" date="2008-10" db="EMBL/GenBank/DDBJ databases">
        <title>Complete sequence of Desulfovibrio vulgaris str. 'Miyazaki F'.</title>
        <authorList>
            <person name="Lucas S."/>
            <person name="Copeland A."/>
            <person name="Lapidus A."/>
            <person name="Glavina del Rio T."/>
            <person name="Dalin E."/>
            <person name="Tice H."/>
            <person name="Bruce D."/>
            <person name="Goodwin L."/>
            <person name="Pitluck S."/>
            <person name="Sims D."/>
            <person name="Brettin T."/>
            <person name="Detter J.C."/>
            <person name="Han C."/>
            <person name="Larimer F."/>
            <person name="Land M."/>
            <person name="Hauser L."/>
            <person name="Kyrpides N."/>
            <person name="Mikhailova N."/>
            <person name="Hazen T.C."/>
            <person name="Richardson P."/>
        </authorList>
    </citation>
    <scope>NUCLEOTIDE SEQUENCE</scope>
    <source>
        <strain evidence="7">Miyazaki F</strain>
    </source>
</reference>
<evidence type="ECO:0000256" key="4">
    <source>
        <dbReference type="ARBA" id="ARBA00022989"/>
    </source>
</evidence>
<accession>B8DJ88</accession>
<name>B8DJ88_NITV9</name>
<dbReference type="STRING" id="883.DvMF_3028"/>
<feature type="transmembrane region" description="Helical" evidence="6">
    <location>
        <begin position="122"/>
        <end position="140"/>
    </location>
</feature>
<keyword evidence="5 6" id="KW-0472">Membrane</keyword>
<dbReference type="HOGENOM" id="CLU_040769_1_1_7"/>
<feature type="transmembrane region" description="Helical" evidence="6">
    <location>
        <begin position="271"/>
        <end position="289"/>
    </location>
</feature>
<feature type="transmembrane region" description="Helical" evidence="6">
    <location>
        <begin position="192"/>
        <end position="214"/>
    </location>
</feature>
<dbReference type="AlphaFoldDB" id="B8DJ88"/>
<sequence>MDMDTALLLSILAATVQSGTPILFATLGEMFTERSGVLNLGVEGMMIVGAFSGFLVTHITGNPWAGVLAAGLCGGGLSLLHGVVCLIFQGNQVVSGLALTILGLGLADFLGTPYVGITTTGFQAFAVPVLADIPVLGAIFFRHDALVYLSYLLPPLFWLFMARTRPGLALRAAGEHPAAASAAGLSPVRIRWCGIFTGGFLAGIGGAYLSLAYTHLWTNNMTSGRGWIAVALVIFAFWRPGRAVFGAYLFGGVMALQLRLQAMGANLPSSLMLMLPYALTVLVLLASSLRGGGRAAPAALGVNIEPEE</sequence>
<evidence type="ECO:0000256" key="5">
    <source>
        <dbReference type="ARBA" id="ARBA00023136"/>
    </source>
</evidence>
<feature type="transmembrane region" description="Helical" evidence="6">
    <location>
        <begin position="95"/>
        <end position="115"/>
    </location>
</feature>
<feature type="transmembrane region" description="Helical" evidence="6">
    <location>
        <begin position="64"/>
        <end position="89"/>
    </location>
</feature>
<feature type="transmembrane region" description="Helical" evidence="6">
    <location>
        <begin position="146"/>
        <end position="162"/>
    </location>
</feature>
<dbReference type="GO" id="GO:0005886">
    <property type="term" value="C:plasma membrane"/>
    <property type="evidence" value="ECO:0007669"/>
    <property type="project" value="UniProtKB-SubCell"/>
</dbReference>
<dbReference type="CDD" id="cd06580">
    <property type="entry name" value="TM_PBP1_transp_TpRbsC_like"/>
    <property type="match status" value="1"/>
</dbReference>